<organism evidence="1 2">
    <name type="scientific">Hymenobacter fodinae</name>
    <dbReference type="NCBI Taxonomy" id="2510796"/>
    <lineage>
        <taxon>Bacteria</taxon>
        <taxon>Pseudomonadati</taxon>
        <taxon>Bacteroidota</taxon>
        <taxon>Cytophagia</taxon>
        <taxon>Cytophagales</taxon>
        <taxon>Hymenobacteraceae</taxon>
        <taxon>Hymenobacter</taxon>
    </lineage>
</organism>
<sequence length="137" mass="15459">MDTHVRLPAGDLWVRPEGYIHLMWNANSIDSSAAQNVFYKLLHLLQHTGHHKLLTDQRQRATATEEYMGWLLAIWLPQAAGVGGLTHVAIVLARPLELRLQAVDVCAQGMHHYGIHCEFFTTLEAAREWLQSPNSLA</sequence>
<dbReference type="AlphaFoldDB" id="A0A4Z0NY16"/>
<dbReference type="EMBL" id="SRLA01000009">
    <property type="protein sequence ID" value="TGE03349.1"/>
    <property type="molecule type" value="Genomic_DNA"/>
</dbReference>
<keyword evidence="2" id="KW-1185">Reference proteome</keyword>
<gene>
    <name evidence="1" type="ORF">EU556_25880</name>
</gene>
<protein>
    <recommendedName>
        <fullName evidence="3">STAS/SEC14 domain-containing protein</fullName>
    </recommendedName>
</protein>
<accession>A0A4Z0NY16</accession>
<dbReference type="RefSeq" id="WP_135437113.1">
    <property type="nucleotide sequence ID" value="NZ_SRLA01000009.1"/>
</dbReference>
<reference evidence="1 2" key="1">
    <citation type="submission" date="2019-04" db="EMBL/GenBank/DDBJ databases">
        <authorList>
            <person name="Feng G."/>
            <person name="Zhang J."/>
            <person name="Zhu H."/>
        </authorList>
    </citation>
    <scope>NUCLEOTIDE SEQUENCE [LARGE SCALE GENOMIC DNA]</scope>
    <source>
        <strain evidence="1 2">92R-1</strain>
    </source>
</reference>
<dbReference type="Proteomes" id="UP000298337">
    <property type="component" value="Unassembled WGS sequence"/>
</dbReference>
<comment type="caution">
    <text evidence="1">The sequence shown here is derived from an EMBL/GenBank/DDBJ whole genome shotgun (WGS) entry which is preliminary data.</text>
</comment>
<proteinExistence type="predicted"/>
<evidence type="ECO:0000313" key="1">
    <source>
        <dbReference type="EMBL" id="TGE03349.1"/>
    </source>
</evidence>
<name>A0A4Z0NY16_9BACT</name>
<dbReference type="OrthoDB" id="884548at2"/>
<evidence type="ECO:0008006" key="3">
    <source>
        <dbReference type="Google" id="ProtNLM"/>
    </source>
</evidence>
<evidence type="ECO:0000313" key="2">
    <source>
        <dbReference type="Proteomes" id="UP000298337"/>
    </source>
</evidence>